<reference evidence="3 4" key="1">
    <citation type="submission" date="2019-03" db="EMBL/GenBank/DDBJ databases">
        <title>Complete Genome Sequence of Allofrancisella frigidaquae Strain SYSU 10HL1970 Isolated from Water-Cooling Systems in China.</title>
        <authorList>
            <person name="Ohrman C."/>
            <person name="Uneklint I."/>
            <person name="Sjodin A."/>
        </authorList>
    </citation>
    <scope>NUCLEOTIDE SEQUENCE [LARGE SCALE GENOMIC DNA]</scope>
    <source>
        <strain evidence="3 4">SYSU 10HL1970</strain>
    </source>
</reference>
<keyword evidence="1" id="KW-0677">Repeat</keyword>
<dbReference type="Proteomes" id="UP000503320">
    <property type="component" value="Chromosome"/>
</dbReference>
<dbReference type="EMBL" id="CP038017">
    <property type="protein sequence ID" value="QIV93927.1"/>
    <property type="molecule type" value="Genomic_DNA"/>
</dbReference>
<name>A0A6M3HS25_9GAMM</name>
<dbReference type="InterPro" id="IPR036770">
    <property type="entry name" value="Ankyrin_rpt-contain_sf"/>
</dbReference>
<dbReference type="KEGG" id="afri:E3E15_00560"/>
<proteinExistence type="predicted"/>
<evidence type="ECO:0000313" key="3">
    <source>
        <dbReference type="EMBL" id="QIV93927.1"/>
    </source>
</evidence>
<dbReference type="SUPFAM" id="SSF48403">
    <property type="entry name" value="Ankyrin repeat"/>
    <property type="match status" value="1"/>
</dbReference>
<sequence length="654" mass="75156">MKLPTLDLQKVLGYKINQNGMCYGIAFMAIQAILRNDFKTYRDRLDLIDSYYSKIKYIKEVDDISKAKDPKYEGLVIRTPYSFKIRVDNDIIEYNYENVADDPQKNIALYWLKHDIEKAQEKRCNKNTRNYLTYNDHQLLDILSWFDGVQVYYGLDTKSLDKDNKYRFGTQNYQKSIDFFKANDSSNIYLHSSNLTIFTLEVAKQLYRKIILSNTPIAFSLSNGRHIITIGGSKKEGVHLINHDYNVKLLPISYQLIYTDIYTNLYDKLPSNVNDEAIYISEFKNVQAQTYNAAYFSIDEKHTIFPQQQVNNLLSLALIEGHAEAVKAYIGSIKDIPMAPMINKEMLLAAKSSKGYPGLYMALQNGHAKTVKVYIEGVKNIPGINKDMLLAAKSSNGTPGLYMALQEGHAETVKVYVEGVKNIPGINKEMLLAAKCSNGTPGLCVALHQDHAETVKVYVEGVKNIPEVNKDNLLAAINSKGAPELSIVSLPDPLEIRRKECFIWFNDQINNIVKGPLEQSTIKDLAVLMKEIEQGKIIKHKWITFFLVNEKQYMWVSKLRDRFYVLLNALSNHDPLEFGKKTTFIWFNDQVNDIVKGPLEQSTIKDLAVLMKELEQDKIIKHKWITFFLVNEKQYMWVSKLRDKFYILLNSLSK</sequence>
<dbReference type="AlphaFoldDB" id="A0A6M3HS25"/>
<dbReference type="PANTHER" id="PTHR24188:SF29">
    <property type="entry name" value="GH09064P"/>
    <property type="match status" value="1"/>
</dbReference>
<protein>
    <submittedName>
        <fullName evidence="3">Uncharacterized protein</fullName>
    </submittedName>
</protein>
<dbReference type="RefSeq" id="WP_172106201.1">
    <property type="nucleotide sequence ID" value="NZ_CP038017.1"/>
</dbReference>
<keyword evidence="2" id="KW-0040">ANK repeat</keyword>
<evidence type="ECO:0000256" key="1">
    <source>
        <dbReference type="ARBA" id="ARBA00022737"/>
    </source>
</evidence>
<organism evidence="3 4">
    <name type="scientific">Allofrancisella frigidaquae</name>
    <dbReference type="NCBI Taxonomy" id="1085644"/>
    <lineage>
        <taxon>Bacteria</taxon>
        <taxon>Pseudomonadati</taxon>
        <taxon>Pseudomonadota</taxon>
        <taxon>Gammaproteobacteria</taxon>
        <taxon>Thiotrichales</taxon>
        <taxon>Francisellaceae</taxon>
        <taxon>Allofrancisella</taxon>
    </lineage>
</organism>
<accession>A0A6M3HS25</accession>
<dbReference type="Gene3D" id="1.25.40.20">
    <property type="entry name" value="Ankyrin repeat-containing domain"/>
    <property type="match status" value="1"/>
</dbReference>
<gene>
    <name evidence="3" type="ORF">E3E15_00560</name>
</gene>
<evidence type="ECO:0000256" key="2">
    <source>
        <dbReference type="ARBA" id="ARBA00023043"/>
    </source>
</evidence>
<dbReference type="PANTHER" id="PTHR24188">
    <property type="entry name" value="ANKYRIN REPEAT PROTEIN"/>
    <property type="match status" value="1"/>
</dbReference>
<keyword evidence="4" id="KW-1185">Reference proteome</keyword>
<evidence type="ECO:0000313" key="4">
    <source>
        <dbReference type="Proteomes" id="UP000503320"/>
    </source>
</evidence>